<evidence type="ECO:0000256" key="1">
    <source>
        <dbReference type="SAM" id="MobiDB-lite"/>
    </source>
</evidence>
<feature type="region of interest" description="Disordered" evidence="1">
    <location>
        <begin position="41"/>
        <end position="64"/>
    </location>
</feature>
<evidence type="ECO:0000313" key="2">
    <source>
        <dbReference type="EMBL" id="KAL0466283.1"/>
    </source>
</evidence>
<dbReference type="Proteomes" id="UP001451303">
    <property type="component" value="Unassembled WGS sequence"/>
</dbReference>
<proteinExistence type="predicted"/>
<dbReference type="EMBL" id="JAVLET010000013">
    <property type="protein sequence ID" value="KAL0466283.1"/>
    <property type="molecule type" value="Genomic_DNA"/>
</dbReference>
<reference evidence="2 3" key="1">
    <citation type="submission" date="2023-09" db="EMBL/GenBank/DDBJ databases">
        <title>Multi-omics analysis of a traditional fermented food reveals byproduct-associated fungal strains for waste-to-food upcycling.</title>
        <authorList>
            <consortium name="Lawrence Berkeley National Laboratory"/>
            <person name="Rekdal V.M."/>
            <person name="Villalobos-Escobedo J.M."/>
            <person name="Rodriguez-Valeron N."/>
            <person name="Garcia M.O."/>
            <person name="Vasquez D.P."/>
            <person name="Damayanti I."/>
            <person name="Sorensen P.M."/>
            <person name="Baidoo E.E."/>
            <person name="De Carvalho A.C."/>
            <person name="Riley R."/>
            <person name="Lipzen A."/>
            <person name="He G."/>
            <person name="Yan M."/>
            <person name="Haridas S."/>
            <person name="Daum C."/>
            <person name="Yoshinaga Y."/>
            <person name="Ng V."/>
            <person name="Grigoriev I.V."/>
            <person name="Munk R."/>
            <person name="Nuraida L."/>
            <person name="Wijaya C.H."/>
            <person name="Morales P.-C."/>
            <person name="Keasling J.D."/>
        </authorList>
    </citation>
    <scope>NUCLEOTIDE SEQUENCE [LARGE SCALE GENOMIC DNA]</scope>
    <source>
        <strain evidence="2 3">FGSC 2613</strain>
    </source>
</reference>
<evidence type="ECO:0000313" key="3">
    <source>
        <dbReference type="Proteomes" id="UP001451303"/>
    </source>
</evidence>
<accession>A0ABR3D0R4</accession>
<organism evidence="2 3">
    <name type="scientific">Neurospora intermedia</name>
    <dbReference type="NCBI Taxonomy" id="5142"/>
    <lineage>
        <taxon>Eukaryota</taxon>
        <taxon>Fungi</taxon>
        <taxon>Dikarya</taxon>
        <taxon>Ascomycota</taxon>
        <taxon>Pezizomycotina</taxon>
        <taxon>Sordariomycetes</taxon>
        <taxon>Sordariomycetidae</taxon>
        <taxon>Sordariales</taxon>
        <taxon>Sordariaceae</taxon>
        <taxon>Neurospora</taxon>
    </lineage>
</organism>
<sequence>MFCSSIHVRDNFSSSSKHSPTTGELWREYISVQVSGMESERFRQYRSTRSKEESTSSTGKETNEKTNCTRLWQVEADRGRRVRMSTINSDSLSLVVNAFVIRADASPFVSFLVAVCGTPASLVSFQFSTVSYCTTISLSRPLWLGANQGVDD</sequence>
<comment type="caution">
    <text evidence="2">The sequence shown here is derived from an EMBL/GenBank/DDBJ whole genome shotgun (WGS) entry which is preliminary data.</text>
</comment>
<name>A0ABR3D0R4_NEUIN</name>
<feature type="region of interest" description="Disordered" evidence="1">
    <location>
        <begin position="1"/>
        <end position="21"/>
    </location>
</feature>
<protein>
    <submittedName>
        <fullName evidence="2">Uncharacterized protein</fullName>
    </submittedName>
</protein>
<feature type="compositionally biased region" description="Basic and acidic residues" evidence="1">
    <location>
        <begin position="41"/>
        <end position="54"/>
    </location>
</feature>
<gene>
    <name evidence="2" type="ORF">QR685DRAFT_575437</name>
</gene>
<keyword evidence="3" id="KW-1185">Reference proteome</keyword>
<feature type="compositionally biased region" description="Polar residues" evidence="1">
    <location>
        <begin position="11"/>
        <end position="21"/>
    </location>
</feature>